<proteinExistence type="predicted"/>
<evidence type="ECO:0000259" key="2">
    <source>
        <dbReference type="Pfam" id="PF13456"/>
    </source>
</evidence>
<feature type="domain" description="RNase H type-1" evidence="2">
    <location>
        <begin position="173"/>
        <end position="275"/>
    </location>
</feature>
<feature type="transmembrane region" description="Helical" evidence="1">
    <location>
        <begin position="104"/>
        <end position="131"/>
    </location>
</feature>
<dbReference type="InterPro" id="IPR036397">
    <property type="entry name" value="RNaseH_sf"/>
</dbReference>
<dbReference type="GO" id="GO:0003676">
    <property type="term" value="F:nucleic acid binding"/>
    <property type="evidence" value="ECO:0007669"/>
    <property type="project" value="InterPro"/>
</dbReference>
<dbReference type="CDD" id="cd06222">
    <property type="entry name" value="RNase_H_like"/>
    <property type="match status" value="1"/>
</dbReference>
<dbReference type="SUPFAM" id="SSF53098">
    <property type="entry name" value="Ribonuclease H-like"/>
    <property type="match status" value="1"/>
</dbReference>
<reference evidence="3" key="1">
    <citation type="submission" date="2019-09" db="EMBL/GenBank/DDBJ databases">
        <title>Draft genome information of white flower Hibiscus syriacus.</title>
        <authorList>
            <person name="Kim Y.-M."/>
        </authorList>
    </citation>
    <scope>NUCLEOTIDE SEQUENCE [LARGE SCALE GENOMIC DNA]</scope>
    <source>
        <strain evidence="3">YM2019G1</strain>
        <tissue evidence="3">Leaf</tissue>
    </source>
</reference>
<dbReference type="Pfam" id="PF13456">
    <property type="entry name" value="RVT_3"/>
    <property type="match status" value="1"/>
</dbReference>
<dbReference type="InterPro" id="IPR044730">
    <property type="entry name" value="RNase_H-like_dom_plant"/>
</dbReference>
<dbReference type="InterPro" id="IPR002156">
    <property type="entry name" value="RNaseH_domain"/>
</dbReference>
<keyword evidence="1" id="KW-0472">Membrane</keyword>
<dbReference type="EMBL" id="VEPZ02000732">
    <property type="protein sequence ID" value="KAE8720386.1"/>
    <property type="molecule type" value="Genomic_DNA"/>
</dbReference>
<name>A0A6A3BU75_HIBSY</name>
<protein>
    <recommendedName>
        <fullName evidence="2">RNase H type-1 domain-containing protein</fullName>
    </recommendedName>
</protein>
<dbReference type="PANTHER" id="PTHR47074">
    <property type="entry name" value="BNAC02G40300D PROTEIN"/>
    <property type="match status" value="1"/>
</dbReference>
<dbReference type="InterPro" id="IPR052929">
    <property type="entry name" value="RNase_H-like_EbsB-rel"/>
</dbReference>
<comment type="caution">
    <text evidence="3">The sequence shown here is derived from an EMBL/GenBank/DDBJ whole genome shotgun (WGS) entry which is preliminary data.</text>
</comment>
<gene>
    <name evidence="3" type="ORF">F3Y22_tig00020138pilonHSYRG00087</name>
</gene>
<organism evidence="3">
    <name type="scientific">Hibiscus syriacus</name>
    <name type="common">Rose of Sharon</name>
    <dbReference type="NCBI Taxonomy" id="106335"/>
    <lineage>
        <taxon>Eukaryota</taxon>
        <taxon>Viridiplantae</taxon>
        <taxon>Streptophyta</taxon>
        <taxon>Embryophyta</taxon>
        <taxon>Tracheophyta</taxon>
        <taxon>Spermatophyta</taxon>
        <taxon>Magnoliopsida</taxon>
        <taxon>eudicotyledons</taxon>
        <taxon>Gunneridae</taxon>
        <taxon>Pentapetalae</taxon>
        <taxon>rosids</taxon>
        <taxon>malvids</taxon>
        <taxon>Malvales</taxon>
        <taxon>Malvaceae</taxon>
        <taxon>Malvoideae</taxon>
        <taxon>Hibiscus</taxon>
    </lineage>
</organism>
<dbReference type="Gene3D" id="3.30.420.10">
    <property type="entry name" value="Ribonuclease H-like superfamily/Ribonuclease H"/>
    <property type="match status" value="1"/>
</dbReference>
<evidence type="ECO:0000313" key="3">
    <source>
        <dbReference type="EMBL" id="KAE8720386.1"/>
    </source>
</evidence>
<keyword evidence="1" id="KW-1133">Transmembrane helix</keyword>
<accession>A0A6A3BU75</accession>
<evidence type="ECO:0000256" key="1">
    <source>
        <dbReference type="SAM" id="Phobius"/>
    </source>
</evidence>
<dbReference type="InterPro" id="IPR012337">
    <property type="entry name" value="RNaseH-like_sf"/>
</dbReference>
<dbReference type="AlphaFoldDB" id="A0A6A3BU75"/>
<keyword evidence="1" id="KW-0812">Transmembrane</keyword>
<dbReference type="PANTHER" id="PTHR47074:SF61">
    <property type="entry name" value="RNASE H TYPE-1 DOMAIN-CONTAINING PROTEIN"/>
    <property type="match status" value="1"/>
</dbReference>
<sequence length="279" mass="31561">MVVVFPLHVFSARLFKSNSNVPTTQFSNLQKRHLIVNTSCKLCDFAPESTEHIIKECSFFNQEEVKVLIVSIWSIWNFQNRIVHDGLPLNFDTIRVSNRGRGRIFGYFGFTVIAAVAGAIAVVADAIAAVADTIVKQIKHYMQETGKINHQSCLRNDRNARWTPPREDLVKINFDGSFDMNTNSSVSGILVRDNQGLIMASSTIPNRFIMSAEMAEARTCEQSVKLASELGFRKIIVEGDAMVVINKISKASEDRSNITRWCSLHRRWFFDLRSCNSRP</sequence>
<dbReference type="GO" id="GO:0004523">
    <property type="term" value="F:RNA-DNA hybrid ribonuclease activity"/>
    <property type="evidence" value="ECO:0007669"/>
    <property type="project" value="InterPro"/>
</dbReference>